<comment type="subcellular location">
    <subcellularLocation>
        <location evidence="1">Membrane</location>
        <topology evidence="1">Multi-pass membrane protein</topology>
    </subcellularLocation>
</comment>
<dbReference type="AlphaFoldDB" id="A0A9X3MPS2"/>
<dbReference type="Gene3D" id="3.40.50.720">
    <property type="entry name" value="NAD(P)-binding Rossmann-like Domain"/>
    <property type="match status" value="1"/>
</dbReference>
<evidence type="ECO:0000313" key="10">
    <source>
        <dbReference type="Proteomes" id="UP001149140"/>
    </source>
</evidence>
<keyword evidence="6 7" id="KW-0472">Membrane</keyword>
<evidence type="ECO:0000256" key="2">
    <source>
        <dbReference type="ARBA" id="ARBA00006464"/>
    </source>
</evidence>
<comment type="similarity">
    <text evidence="2">Belongs to the bacterial sugar transferase family.</text>
</comment>
<dbReference type="EMBL" id="JAPDOD010000002">
    <property type="protein sequence ID" value="MDA0159592.1"/>
    <property type="molecule type" value="Genomic_DNA"/>
</dbReference>
<evidence type="ECO:0000256" key="4">
    <source>
        <dbReference type="ARBA" id="ARBA00022692"/>
    </source>
</evidence>
<evidence type="ECO:0000259" key="8">
    <source>
        <dbReference type="Pfam" id="PF02397"/>
    </source>
</evidence>
<dbReference type="Pfam" id="PF02397">
    <property type="entry name" value="Bac_transf"/>
    <property type="match status" value="1"/>
</dbReference>
<sequence>MRRQLLSADIIAGSFTGAIAALAAGLSFRQVPVVALAIGLGWPVLAYVCGLYALDDLRSWASGIGDAPRLAVTSLLVSWPIFGLLTALDASAPVVGALSAAVITGAGAGIGRAAARVGLHRSPALRERTLILGSGTVALQLVQRLQRHYELGLDPVGFIDDDVHEPGRLGIPRLGTLDSLQDLITFGRVDRVMIAFTRASHEDLLHAIRVCRDAGVTVDIVPRLFEFLEGARTIEQVGGMPLLSISQPTFSPLSRFSKRTLDVVGATIAILILSPLLALIAVAIKLDSKGPVLFTQQRSGRGGRFFKLYKFRSMKVDSTVLVREDGAIVKARDDDRVTRVGRIIRRFSLDEAPQLLNVLFGDMSLVGPRPLVLAEHAALSEAWQSRRADLRPGLTGPWQVSGRSHIPFQDMIKFDYQYVAGWSLARDIEILLATLPAVISGRGAY</sequence>
<dbReference type="Pfam" id="PF13727">
    <property type="entry name" value="CoA_binding_3"/>
    <property type="match status" value="1"/>
</dbReference>
<evidence type="ECO:0000313" key="9">
    <source>
        <dbReference type="EMBL" id="MDA0159592.1"/>
    </source>
</evidence>
<feature type="transmembrane region" description="Helical" evidence="7">
    <location>
        <begin position="33"/>
        <end position="55"/>
    </location>
</feature>
<protein>
    <submittedName>
        <fullName evidence="9">Sugar transferase</fullName>
    </submittedName>
</protein>
<evidence type="ECO:0000256" key="3">
    <source>
        <dbReference type="ARBA" id="ARBA00022679"/>
    </source>
</evidence>
<accession>A0A9X3MPS2</accession>
<gene>
    <name evidence="9" type="ORF">OM076_04895</name>
</gene>
<dbReference type="NCBIfam" id="TIGR03025">
    <property type="entry name" value="EPS_sugtrans"/>
    <property type="match status" value="1"/>
</dbReference>
<dbReference type="GO" id="GO:0016020">
    <property type="term" value="C:membrane"/>
    <property type="evidence" value="ECO:0007669"/>
    <property type="project" value="UniProtKB-SubCell"/>
</dbReference>
<feature type="transmembrane region" description="Helical" evidence="7">
    <location>
        <begin position="263"/>
        <end position="284"/>
    </location>
</feature>
<keyword evidence="5 7" id="KW-1133">Transmembrane helix</keyword>
<dbReference type="PANTHER" id="PTHR30576:SF10">
    <property type="entry name" value="SLL5057 PROTEIN"/>
    <property type="match status" value="1"/>
</dbReference>
<feature type="domain" description="Bacterial sugar transferase" evidence="8">
    <location>
        <begin position="258"/>
        <end position="439"/>
    </location>
</feature>
<feature type="transmembrane region" description="Helical" evidence="7">
    <location>
        <begin position="67"/>
        <end position="88"/>
    </location>
</feature>
<dbReference type="InterPro" id="IPR017475">
    <property type="entry name" value="EPS_sugar_tfrase"/>
</dbReference>
<evidence type="ECO:0000256" key="6">
    <source>
        <dbReference type="ARBA" id="ARBA00023136"/>
    </source>
</evidence>
<dbReference type="PANTHER" id="PTHR30576">
    <property type="entry name" value="COLANIC BIOSYNTHESIS UDP-GLUCOSE LIPID CARRIER TRANSFERASE"/>
    <property type="match status" value="1"/>
</dbReference>
<dbReference type="Proteomes" id="UP001149140">
    <property type="component" value="Unassembled WGS sequence"/>
</dbReference>
<keyword evidence="10" id="KW-1185">Reference proteome</keyword>
<dbReference type="InterPro" id="IPR003362">
    <property type="entry name" value="Bact_transf"/>
</dbReference>
<name>A0A9X3MPS2_9ACTN</name>
<comment type="caution">
    <text evidence="9">The sequence shown here is derived from an EMBL/GenBank/DDBJ whole genome shotgun (WGS) entry which is preliminary data.</text>
</comment>
<evidence type="ECO:0000256" key="7">
    <source>
        <dbReference type="SAM" id="Phobius"/>
    </source>
</evidence>
<keyword evidence="3 9" id="KW-0808">Transferase</keyword>
<proteinExistence type="inferred from homology"/>
<reference evidence="9" key="1">
    <citation type="submission" date="2022-10" db="EMBL/GenBank/DDBJ databases">
        <title>The WGS of Solirubrobacter ginsenosidimutans DSM 21036.</title>
        <authorList>
            <person name="Jiang Z."/>
        </authorList>
    </citation>
    <scope>NUCLEOTIDE SEQUENCE</scope>
    <source>
        <strain evidence="9">DSM 21036</strain>
    </source>
</reference>
<evidence type="ECO:0000256" key="1">
    <source>
        <dbReference type="ARBA" id="ARBA00004141"/>
    </source>
</evidence>
<organism evidence="9 10">
    <name type="scientific">Solirubrobacter ginsenosidimutans</name>
    <dbReference type="NCBI Taxonomy" id="490573"/>
    <lineage>
        <taxon>Bacteria</taxon>
        <taxon>Bacillati</taxon>
        <taxon>Actinomycetota</taxon>
        <taxon>Thermoleophilia</taxon>
        <taxon>Solirubrobacterales</taxon>
        <taxon>Solirubrobacteraceae</taxon>
        <taxon>Solirubrobacter</taxon>
    </lineage>
</organism>
<evidence type="ECO:0000256" key="5">
    <source>
        <dbReference type="ARBA" id="ARBA00022989"/>
    </source>
</evidence>
<feature type="transmembrane region" description="Helical" evidence="7">
    <location>
        <begin position="94"/>
        <end position="115"/>
    </location>
</feature>
<dbReference type="GO" id="GO:0016780">
    <property type="term" value="F:phosphotransferase activity, for other substituted phosphate groups"/>
    <property type="evidence" value="ECO:0007669"/>
    <property type="project" value="TreeGrafter"/>
</dbReference>
<dbReference type="SUPFAM" id="SSF51735">
    <property type="entry name" value="NAD(P)-binding Rossmann-fold domains"/>
    <property type="match status" value="1"/>
</dbReference>
<dbReference type="InterPro" id="IPR036291">
    <property type="entry name" value="NAD(P)-bd_dom_sf"/>
</dbReference>
<keyword evidence="4 7" id="KW-0812">Transmembrane</keyword>